<comment type="caution">
    <text evidence="1">The sequence shown here is derived from an EMBL/GenBank/DDBJ whole genome shotgun (WGS) entry which is preliminary data.</text>
</comment>
<keyword evidence="2" id="KW-1185">Reference proteome</keyword>
<accession>A0ABT2MNL5</accession>
<protein>
    <submittedName>
        <fullName evidence="1">DUF928 domain-containing protein</fullName>
    </submittedName>
</protein>
<reference evidence="1 2" key="1">
    <citation type="journal article" date="2022" name="Front. Microbiol.">
        <title>High genomic differentiation and limited gene flow indicate recent cryptic speciation within the genus Laspinema (cyanobacteria).</title>
        <authorList>
            <person name="Stanojkovic A."/>
            <person name="Skoupy S."/>
            <person name="Skaloud P."/>
            <person name="Dvorak P."/>
        </authorList>
    </citation>
    <scope>NUCLEOTIDE SEQUENCE [LARGE SCALE GENOMIC DNA]</scope>
    <source>
        <strain evidence="1 2">D2a</strain>
    </source>
</reference>
<organism evidence="1 2">
    <name type="scientific">Laspinema palackyanum D2a</name>
    <dbReference type="NCBI Taxonomy" id="2953684"/>
    <lineage>
        <taxon>Bacteria</taxon>
        <taxon>Bacillati</taxon>
        <taxon>Cyanobacteriota</taxon>
        <taxon>Cyanophyceae</taxon>
        <taxon>Oscillatoriophycideae</taxon>
        <taxon>Oscillatoriales</taxon>
        <taxon>Laspinemataceae</taxon>
        <taxon>Laspinema</taxon>
        <taxon>Laspinema palackyanum</taxon>
    </lineage>
</organism>
<dbReference type="RefSeq" id="WP_368005967.1">
    <property type="nucleotide sequence ID" value="NZ_JAMXFF010000009.1"/>
</dbReference>
<gene>
    <name evidence="1" type="ORF">NG799_08250</name>
</gene>
<sequence length="241" mass="26276">MLQTPLCRMIGVTSLVSFLILGASQFPTRAISTKPGGVISPETLAQSAPEQEPNACNPEATPTAPLMALLPPNQSQISTVKGLPAFLFHIPETSAQTAEFVLLNDKNQILYKLRFAINGNPGIIRLQLPGFINLEPLEIQKVYPWSFSMICNPLSPSQNLTLTGTVQRLPLSRNFATQLQNSSPSSHPQIYAEAGLWMDAFSSLVDVSQLPLEDGSNQQEWETLLQFMGLEALESLESGGR</sequence>
<dbReference type="Proteomes" id="UP001525890">
    <property type="component" value="Unassembled WGS sequence"/>
</dbReference>
<evidence type="ECO:0000313" key="2">
    <source>
        <dbReference type="Proteomes" id="UP001525890"/>
    </source>
</evidence>
<proteinExistence type="predicted"/>
<evidence type="ECO:0000313" key="1">
    <source>
        <dbReference type="EMBL" id="MCT7966323.1"/>
    </source>
</evidence>
<dbReference type="Pfam" id="PF06051">
    <property type="entry name" value="DUF928"/>
    <property type="match status" value="1"/>
</dbReference>
<dbReference type="EMBL" id="JAMXFF010000009">
    <property type="protein sequence ID" value="MCT7966323.1"/>
    <property type="molecule type" value="Genomic_DNA"/>
</dbReference>
<dbReference type="InterPro" id="IPR010328">
    <property type="entry name" value="DUF928"/>
</dbReference>
<name>A0ABT2MNL5_9CYAN</name>